<keyword evidence="4" id="KW-1185">Reference proteome</keyword>
<dbReference type="Pfam" id="PF01531">
    <property type="entry name" value="Glyco_transf_11"/>
    <property type="match status" value="1"/>
</dbReference>
<evidence type="ECO:0000313" key="4">
    <source>
        <dbReference type="Proteomes" id="UP000000493"/>
    </source>
</evidence>
<dbReference type="KEGG" id="rsi:Runsl_5133"/>
<reference evidence="4" key="1">
    <citation type="submission" date="2011-06" db="EMBL/GenBank/DDBJ databases">
        <title>The complete genome of chromosome of Runella slithyformis DSM 19594.</title>
        <authorList>
            <consortium name="US DOE Joint Genome Institute (JGI-PGF)"/>
            <person name="Lucas S."/>
            <person name="Han J."/>
            <person name="Lapidus A."/>
            <person name="Bruce D."/>
            <person name="Goodwin L."/>
            <person name="Pitluck S."/>
            <person name="Peters L."/>
            <person name="Kyrpides N."/>
            <person name="Mavromatis K."/>
            <person name="Ivanova N."/>
            <person name="Ovchinnikova G."/>
            <person name="Zhang X."/>
            <person name="Misra M."/>
            <person name="Detter J.C."/>
            <person name="Tapia R."/>
            <person name="Han C."/>
            <person name="Land M."/>
            <person name="Hauser L."/>
            <person name="Markowitz V."/>
            <person name="Cheng J.-F."/>
            <person name="Hugenholtz P."/>
            <person name="Woyke T."/>
            <person name="Wu D."/>
            <person name="Tindall B."/>
            <person name="Faehrich R."/>
            <person name="Brambilla E."/>
            <person name="Klenk H.-P."/>
            <person name="Eisen J.A."/>
        </authorList>
    </citation>
    <scope>NUCLEOTIDE SEQUENCE [LARGE SCALE GENOMIC DNA]</scope>
    <source>
        <strain evidence="4">ATCC 29530 / DSM 19594 / LMG 11500 / NCIMB 11436 / LSU 4</strain>
    </source>
</reference>
<keyword evidence="2 3" id="KW-0808">Transferase</keyword>
<dbReference type="EMBL" id="CP002859">
    <property type="protein sequence ID" value="AEI51435.1"/>
    <property type="molecule type" value="Genomic_DNA"/>
</dbReference>
<accession>A0A7U3ZQD6</accession>
<reference evidence="3 4" key="2">
    <citation type="journal article" date="2012" name="Stand. Genomic Sci.">
        <title>Complete genome sequence of the aquatic bacterium Runella slithyformis type strain (LSU 4(T)).</title>
        <authorList>
            <person name="Copeland A."/>
            <person name="Zhang X."/>
            <person name="Misra M."/>
            <person name="Lapidus A."/>
            <person name="Nolan M."/>
            <person name="Lucas S."/>
            <person name="Deshpande S."/>
            <person name="Cheng J.F."/>
            <person name="Tapia R."/>
            <person name="Goodwin L.A."/>
            <person name="Pitluck S."/>
            <person name="Liolios K."/>
            <person name="Pagani I."/>
            <person name="Ivanova N."/>
            <person name="Mikhailova N."/>
            <person name="Pati A."/>
            <person name="Chen A."/>
            <person name="Palaniappan K."/>
            <person name="Land M."/>
            <person name="Hauser L."/>
            <person name="Pan C."/>
            <person name="Jeffries C.D."/>
            <person name="Detter J.C."/>
            <person name="Brambilla E.M."/>
            <person name="Rohde M."/>
            <person name="Djao O.D."/>
            <person name="Goker M."/>
            <person name="Sikorski J."/>
            <person name="Tindall B.J."/>
            <person name="Woyke T."/>
            <person name="Bristow J."/>
            <person name="Eisen J.A."/>
            <person name="Markowitz V."/>
            <person name="Hugenholtz P."/>
            <person name="Kyrpides N.C."/>
            <person name="Klenk H.P."/>
            <person name="Mavromatis K."/>
        </authorList>
    </citation>
    <scope>NUCLEOTIDE SEQUENCE [LARGE SCALE GENOMIC DNA]</scope>
    <source>
        <strain evidence="4">ATCC 29530 / DSM 19594 / LMG 11500 / NCIMB 11436 / LSU 4</strain>
    </source>
</reference>
<dbReference type="GO" id="GO:0008107">
    <property type="term" value="F:galactoside 2-alpha-L-fucosyltransferase activity"/>
    <property type="evidence" value="ECO:0007669"/>
    <property type="project" value="InterPro"/>
</dbReference>
<gene>
    <name evidence="3" type="ordered locus">Runsl_5133</name>
</gene>
<protein>
    <submittedName>
        <fullName evidence="3">Glycosyl transferase family 11</fullName>
    </submittedName>
</protein>
<dbReference type="PANTHER" id="PTHR11927">
    <property type="entry name" value="GALACTOSIDE 2-L-FUCOSYLTRANSFERASE"/>
    <property type="match status" value="1"/>
</dbReference>
<keyword evidence="1" id="KW-0328">Glycosyltransferase</keyword>
<name>A0A7U3ZQD6_RUNSL</name>
<sequence length="287" mass="33296">MIIVKLSGGLGNQLFQYAFGRHLATVNQKELKLDTSALTKTSDWTNRSYALDAFNIRAQEATPEEIKALAGKPNRLLQRVGRKVGITPIQYFQEPHFHFYSSALSIKSSHYLEGYWQSEKYFEAITPILREEFAFTISPSTHAQTIKEKISNGTSVSIHLRRGDYVKTSKANRYLRPLTMDYYQKAIDYINQRVKNPNFFLFSDDIKWAKSQVTFPPTTHFSTGTSAHEDLWLMTHCRHHIIANSTFSWWGAWLNQQPDKIVIAPQKWFSTERFDTKDLLPEPWIQL</sequence>
<dbReference type="CDD" id="cd11301">
    <property type="entry name" value="Fut1_Fut2_like"/>
    <property type="match status" value="1"/>
</dbReference>
<evidence type="ECO:0000256" key="1">
    <source>
        <dbReference type="ARBA" id="ARBA00022676"/>
    </source>
</evidence>
<evidence type="ECO:0000313" key="3">
    <source>
        <dbReference type="EMBL" id="AEI51435.1"/>
    </source>
</evidence>
<dbReference type="AlphaFoldDB" id="A0A7U3ZQD6"/>
<dbReference type="Gene3D" id="3.40.50.11350">
    <property type="match status" value="1"/>
</dbReference>
<dbReference type="GO" id="GO:0016020">
    <property type="term" value="C:membrane"/>
    <property type="evidence" value="ECO:0007669"/>
    <property type="project" value="InterPro"/>
</dbReference>
<dbReference type="RefSeq" id="WP_013930711.1">
    <property type="nucleotide sequence ID" value="NC_015703.1"/>
</dbReference>
<proteinExistence type="predicted"/>
<dbReference type="InterPro" id="IPR002516">
    <property type="entry name" value="Glyco_trans_11"/>
</dbReference>
<dbReference type="PANTHER" id="PTHR11927:SF9">
    <property type="entry name" value="L-FUCOSYLTRANSFERASE"/>
    <property type="match status" value="1"/>
</dbReference>
<dbReference type="Proteomes" id="UP000000493">
    <property type="component" value="Chromosome"/>
</dbReference>
<evidence type="ECO:0000256" key="2">
    <source>
        <dbReference type="ARBA" id="ARBA00022679"/>
    </source>
</evidence>
<dbReference type="GO" id="GO:0005975">
    <property type="term" value="P:carbohydrate metabolic process"/>
    <property type="evidence" value="ECO:0007669"/>
    <property type="project" value="InterPro"/>
</dbReference>
<organism evidence="3 4">
    <name type="scientific">Runella slithyformis (strain ATCC 29530 / DSM 19594 / LMG 11500 / NCIMB 11436 / LSU 4)</name>
    <dbReference type="NCBI Taxonomy" id="761193"/>
    <lineage>
        <taxon>Bacteria</taxon>
        <taxon>Pseudomonadati</taxon>
        <taxon>Bacteroidota</taxon>
        <taxon>Cytophagia</taxon>
        <taxon>Cytophagales</taxon>
        <taxon>Spirosomataceae</taxon>
        <taxon>Runella</taxon>
    </lineage>
</organism>